<evidence type="ECO:0000313" key="2">
    <source>
        <dbReference type="Proteomes" id="UP000054567"/>
    </source>
</evidence>
<sequence>MEECSQLLGSYRSLYDFDLGDTVQLGAWTESSTPKGVSLGFSFTRHPQPQQQSFERLTGIFSISDALAGKPCVASLLACRIQSSIKYFWVRHLLPEIPSFKVIRLSTGTSFTLGSKSMRDDADCSQTAG</sequence>
<evidence type="ECO:0000313" key="1">
    <source>
        <dbReference type="EMBL" id="KMM72396.1"/>
    </source>
</evidence>
<name>A0A0J6FGX4_COCPO</name>
<reference evidence="2" key="2">
    <citation type="journal article" date="2009" name="Genome Res.">
        <title>Comparative genomic analyses of the human fungal pathogens Coccidioides and their relatives.</title>
        <authorList>
            <person name="Sharpton T.J."/>
            <person name="Stajich J.E."/>
            <person name="Rounsley S.D."/>
            <person name="Gardner M.J."/>
            <person name="Wortman J.R."/>
            <person name="Jordar V.S."/>
            <person name="Maiti R."/>
            <person name="Kodira C.D."/>
            <person name="Neafsey D.E."/>
            <person name="Zeng Q."/>
            <person name="Hung C.-Y."/>
            <person name="McMahan C."/>
            <person name="Muszewska A."/>
            <person name="Grynberg M."/>
            <person name="Mandel M.A."/>
            <person name="Kellner E.M."/>
            <person name="Barker B.M."/>
            <person name="Galgiani J.N."/>
            <person name="Orbach M.J."/>
            <person name="Kirkland T.N."/>
            <person name="Cole G.T."/>
            <person name="Henn M.R."/>
            <person name="Birren B.W."/>
            <person name="Taylor J.W."/>
        </authorList>
    </citation>
    <scope>NUCLEOTIDE SEQUENCE [LARGE SCALE GENOMIC DNA]</scope>
    <source>
        <strain evidence="2">RMSCC 3488</strain>
    </source>
</reference>
<reference evidence="2" key="3">
    <citation type="journal article" date="2010" name="Genome Res.">
        <title>Population genomic sequencing of Coccidioides fungi reveals recent hybridization and transposon control.</title>
        <authorList>
            <person name="Neafsey D.E."/>
            <person name="Barker B.M."/>
            <person name="Sharpton T.J."/>
            <person name="Stajich J.E."/>
            <person name="Park D.J."/>
            <person name="Whiston E."/>
            <person name="Hung C.-Y."/>
            <person name="McMahan C."/>
            <person name="White J."/>
            <person name="Sykes S."/>
            <person name="Heiman D."/>
            <person name="Young S."/>
            <person name="Zeng Q."/>
            <person name="Abouelleil A."/>
            <person name="Aftuck L."/>
            <person name="Bessette D."/>
            <person name="Brown A."/>
            <person name="FitzGerald M."/>
            <person name="Lui A."/>
            <person name="Macdonald J.P."/>
            <person name="Priest M."/>
            <person name="Orbach M.J."/>
            <person name="Galgiani J.N."/>
            <person name="Kirkland T.N."/>
            <person name="Cole G.T."/>
            <person name="Birren B.W."/>
            <person name="Henn M.R."/>
            <person name="Taylor J.W."/>
            <person name="Rounsley S.D."/>
        </authorList>
    </citation>
    <scope>NUCLEOTIDE SEQUENCE [LARGE SCALE GENOMIC DNA]</scope>
    <source>
        <strain evidence="2">RMSCC 3488</strain>
    </source>
</reference>
<accession>A0A0J6FGX4</accession>
<protein>
    <submittedName>
        <fullName evidence="1">Uncharacterized protein</fullName>
    </submittedName>
</protein>
<dbReference type="VEuPathDB" id="FungiDB:CPAG_08691"/>
<dbReference type="EMBL" id="DS268114">
    <property type="protein sequence ID" value="KMM72396.1"/>
    <property type="molecule type" value="Genomic_DNA"/>
</dbReference>
<proteinExistence type="predicted"/>
<gene>
    <name evidence="1" type="ORF">CPAG_08691</name>
</gene>
<dbReference type="AlphaFoldDB" id="A0A0J6FGX4"/>
<dbReference type="Proteomes" id="UP000054567">
    <property type="component" value="Unassembled WGS sequence"/>
</dbReference>
<reference evidence="1 2" key="1">
    <citation type="submission" date="2007-06" db="EMBL/GenBank/DDBJ databases">
        <title>The Genome Sequence of Coccidioides posadasii RMSCC_3488.</title>
        <authorList>
            <consortium name="Coccidioides Genome Resources Consortium"/>
            <consortium name="The Broad Institute Genome Sequencing Platform"/>
            <person name="Henn M.R."/>
            <person name="Sykes S."/>
            <person name="Young S."/>
            <person name="Jaffe D."/>
            <person name="Berlin A."/>
            <person name="Alvarez P."/>
            <person name="Butler J."/>
            <person name="Gnerre S."/>
            <person name="Grabherr M."/>
            <person name="Mauceli E."/>
            <person name="Brockman W."/>
            <person name="Kodira C."/>
            <person name="Alvarado L."/>
            <person name="Zeng Q."/>
            <person name="Crawford M."/>
            <person name="Antoine C."/>
            <person name="Devon K."/>
            <person name="Galgiani J."/>
            <person name="Orsborn K."/>
            <person name="Lewis M.L."/>
            <person name="Nusbaum C."/>
            <person name="Galagan J."/>
            <person name="Birren B."/>
        </authorList>
    </citation>
    <scope>NUCLEOTIDE SEQUENCE [LARGE SCALE GENOMIC DNA]</scope>
    <source>
        <strain evidence="1 2">RMSCC 3488</strain>
    </source>
</reference>
<organism evidence="1 2">
    <name type="scientific">Coccidioides posadasii RMSCC 3488</name>
    <dbReference type="NCBI Taxonomy" id="454284"/>
    <lineage>
        <taxon>Eukaryota</taxon>
        <taxon>Fungi</taxon>
        <taxon>Dikarya</taxon>
        <taxon>Ascomycota</taxon>
        <taxon>Pezizomycotina</taxon>
        <taxon>Eurotiomycetes</taxon>
        <taxon>Eurotiomycetidae</taxon>
        <taxon>Onygenales</taxon>
        <taxon>Onygenaceae</taxon>
        <taxon>Coccidioides</taxon>
    </lineage>
</organism>